<evidence type="ECO:0000313" key="2">
    <source>
        <dbReference type="Proteomes" id="UP001054945"/>
    </source>
</evidence>
<keyword evidence="2" id="KW-1185">Reference proteome</keyword>
<accession>A0AAV4W7D2</accession>
<comment type="caution">
    <text evidence="1">The sequence shown here is derived from an EMBL/GenBank/DDBJ whole genome shotgun (WGS) entry which is preliminary data.</text>
</comment>
<protein>
    <submittedName>
        <fullName evidence="1">Uncharacterized protein</fullName>
    </submittedName>
</protein>
<organism evidence="1 2">
    <name type="scientific">Caerostris extrusa</name>
    <name type="common">Bark spider</name>
    <name type="synonym">Caerostris bankana</name>
    <dbReference type="NCBI Taxonomy" id="172846"/>
    <lineage>
        <taxon>Eukaryota</taxon>
        <taxon>Metazoa</taxon>
        <taxon>Ecdysozoa</taxon>
        <taxon>Arthropoda</taxon>
        <taxon>Chelicerata</taxon>
        <taxon>Arachnida</taxon>
        <taxon>Araneae</taxon>
        <taxon>Araneomorphae</taxon>
        <taxon>Entelegynae</taxon>
        <taxon>Araneoidea</taxon>
        <taxon>Araneidae</taxon>
        <taxon>Caerostris</taxon>
    </lineage>
</organism>
<gene>
    <name evidence="1" type="ORF">CEXT_156691</name>
</gene>
<sequence length="123" mass="13525">MRGGRATSLIGLNILIGNSLVDFRITQPGLDSCPRVNSACLHTLLAAYTNPIHFSTLSRATISGIVQHHRQPSPLDIKFGYLELASSQKMPFDCFEGIQESFKSIMDSTFASASFRICSFLIK</sequence>
<proteinExistence type="predicted"/>
<dbReference type="Proteomes" id="UP001054945">
    <property type="component" value="Unassembled WGS sequence"/>
</dbReference>
<evidence type="ECO:0000313" key="1">
    <source>
        <dbReference type="EMBL" id="GIY78118.1"/>
    </source>
</evidence>
<name>A0AAV4W7D2_CAEEX</name>
<dbReference type="AlphaFoldDB" id="A0AAV4W7D2"/>
<reference evidence="1 2" key="1">
    <citation type="submission" date="2021-06" db="EMBL/GenBank/DDBJ databases">
        <title>Caerostris extrusa draft genome.</title>
        <authorList>
            <person name="Kono N."/>
            <person name="Arakawa K."/>
        </authorList>
    </citation>
    <scope>NUCLEOTIDE SEQUENCE [LARGE SCALE GENOMIC DNA]</scope>
</reference>
<dbReference type="EMBL" id="BPLR01015717">
    <property type="protein sequence ID" value="GIY78118.1"/>
    <property type="molecule type" value="Genomic_DNA"/>
</dbReference>